<protein>
    <submittedName>
        <fullName evidence="2">Uncharacterized protein</fullName>
    </submittedName>
</protein>
<name>A0AAV2CKF5_9ROSI</name>
<dbReference type="EMBL" id="OZ034813">
    <property type="protein sequence ID" value="CAL1356225.1"/>
    <property type="molecule type" value="Genomic_DNA"/>
</dbReference>
<evidence type="ECO:0000313" key="3">
    <source>
        <dbReference type="Proteomes" id="UP001497516"/>
    </source>
</evidence>
<evidence type="ECO:0000313" key="2">
    <source>
        <dbReference type="EMBL" id="CAL1356225.1"/>
    </source>
</evidence>
<reference evidence="2 3" key="1">
    <citation type="submission" date="2024-04" db="EMBL/GenBank/DDBJ databases">
        <authorList>
            <person name="Fracassetti M."/>
        </authorList>
    </citation>
    <scope>NUCLEOTIDE SEQUENCE [LARGE SCALE GENOMIC DNA]</scope>
</reference>
<dbReference type="AlphaFoldDB" id="A0AAV2CKF5"/>
<accession>A0AAV2CKF5</accession>
<proteinExistence type="predicted"/>
<sequence>MIANPKDQSTGCNVILLRSKKVTMKVVAKEVVEEEKTPPTVNDQEGTEREEEETKKASPTPPRVAEYKPPVPFPTRVHKDRLEAECGKLMEILKKLNITMPF</sequence>
<feature type="region of interest" description="Disordered" evidence="1">
    <location>
        <begin position="32"/>
        <end position="75"/>
    </location>
</feature>
<gene>
    <name evidence="2" type="ORF">LTRI10_LOCUS3940</name>
</gene>
<evidence type="ECO:0000256" key="1">
    <source>
        <dbReference type="SAM" id="MobiDB-lite"/>
    </source>
</evidence>
<organism evidence="2 3">
    <name type="scientific">Linum trigynum</name>
    <dbReference type="NCBI Taxonomy" id="586398"/>
    <lineage>
        <taxon>Eukaryota</taxon>
        <taxon>Viridiplantae</taxon>
        <taxon>Streptophyta</taxon>
        <taxon>Embryophyta</taxon>
        <taxon>Tracheophyta</taxon>
        <taxon>Spermatophyta</taxon>
        <taxon>Magnoliopsida</taxon>
        <taxon>eudicotyledons</taxon>
        <taxon>Gunneridae</taxon>
        <taxon>Pentapetalae</taxon>
        <taxon>rosids</taxon>
        <taxon>fabids</taxon>
        <taxon>Malpighiales</taxon>
        <taxon>Linaceae</taxon>
        <taxon>Linum</taxon>
    </lineage>
</organism>
<keyword evidence="3" id="KW-1185">Reference proteome</keyword>
<dbReference type="Proteomes" id="UP001497516">
    <property type="component" value="Chromosome 1"/>
</dbReference>